<name>A0A7H2BKC7_9MICC</name>
<evidence type="ECO:0000313" key="2">
    <source>
        <dbReference type="EMBL" id="QNV40123.1"/>
    </source>
</evidence>
<feature type="transmembrane region" description="Helical" evidence="1">
    <location>
        <begin position="97"/>
        <end position="115"/>
    </location>
</feature>
<reference evidence="2 3" key="1">
    <citation type="submission" date="2020-09" db="EMBL/GenBank/DDBJ databases">
        <title>Investigation of environmental microbe.</title>
        <authorList>
            <person name="Ou Y."/>
            <person name="Kang Q."/>
        </authorList>
    </citation>
    <scope>NUCLEOTIDE SEQUENCE [LARGE SCALE GENOMIC DNA]</scope>
    <source>
        <strain evidence="2 3">KJZ-9</strain>
    </source>
</reference>
<keyword evidence="1" id="KW-1133">Transmembrane helix</keyword>
<dbReference type="RefSeq" id="WP_145174084.1">
    <property type="nucleotide sequence ID" value="NZ_CP061538.1"/>
</dbReference>
<feature type="transmembrane region" description="Helical" evidence="1">
    <location>
        <begin position="55"/>
        <end position="76"/>
    </location>
</feature>
<keyword evidence="3" id="KW-1185">Reference proteome</keyword>
<protein>
    <submittedName>
        <fullName evidence="2">Uncharacterized protein</fullName>
    </submittedName>
</protein>
<gene>
    <name evidence="2" type="ORF">IDM48_01330</name>
</gene>
<dbReference type="AlphaFoldDB" id="A0A7H2BKC7"/>
<accession>A0A7H2BKC7</accession>
<keyword evidence="1" id="KW-0472">Membrane</keyword>
<keyword evidence="1" id="KW-0812">Transmembrane</keyword>
<organism evidence="2 3">
    <name type="scientific">Rothia amarae</name>
    <dbReference type="NCBI Taxonomy" id="169480"/>
    <lineage>
        <taxon>Bacteria</taxon>
        <taxon>Bacillati</taxon>
        <taxon>Actinomycetota</taxon>
        <taxon>Actinomycetes</taxon>
        <taxon>Micrococcales</taxon>
        <taxon>Micrococcaceae</taxon>
        <taxon>Rothia</taxon>
    </lineage>
</organism>
<sequence length="156" mass="17304">MESYYPGFETPSEEPPDKTGVFDGVRYEERYGMPWPNALGTAGVMAFLPTAASYGILWLLLAAILSFAAMAVLARVDPLNYRWWGDKGSYPRTTQSTSGVFLVFIPLLVLVLTITSSGGNVLASLVFGGIIFALSLYYFRKLIPWRYPLKGEEHHA</sequence>
<evidence type="ECO:0000313" key="3">
    <source>
        <dbReference type="Proteomes" id="UP000516421"/>
    </source>
</evidence>
<dbReference type="KEGG" id="rama:IDM48_01330"/>
<feature type="transmembrane region" description="Helical" evidence="1">
    <location>
        <begin position="121"/>
        <end position="139"/>
    </location>
</feature>
<proteinExistence type="predicted"/>
<dbReference type="Proteomes" id="UP000516421">
    <property type="component" value="Chromosome"/>
</dbReference>
<dbReference type="EMBL" id="CP061538">
    <property type="protein sequence ID" value="QNV40123.1"/>
    <property type="molecule type" value="Genomic_DNA"/>
</dbReference>
<evidence type="ECO:0000256" key="1">
    <source>
        <dbReference type="SAM" id="Phobius"/>
    </source>
</evidence>